<evidence type="ECO:0000313" key="2">
    <source>
        <dbReference type="Proteomes" id="UP001529421"/>
    </source>
</evidence>
<dbReference type="InterPro" id="IPR051806">
    <property type="entry name" value="HAD-like_SPP"/>
</dbReference>
<dbReference type="PANTHER" id="PTHR43481:SF4">
    <property type="entry name" value="GLYCEROL-1-PHOSPHATE PHOSPHOHYDROLASE 1-RELATED"/>
    <property type="match status" value="1"/>
</dbReference>
<dbReference type="Gene3D" id="3.40.50.1000">
    <property type="entry name" value="HAD superfamily/HAD-like"/>
    <property type="match status" value="1"/>
</dbReference>
<dbReference type="InterPro" id="IPR023198">
    <property type="entry name" value="PGP-like_dom2"/>
</dbReference>
<dbReference type="InterPro" id="IPR023214">
    <property type="entry name" value="HAD_sf"/>
</dbReference>
<dbReference type="InterPro" id="IPR006439">
    <property type="entry name" value="HAD-SF_hydro_IA"/>
</dbReference>
<dbReference type="Pfam" id="PF00702">
    <property type="entry name" value="Hydrolase"/>
    <property type="match status" value="1"/>
</dbReference>
<dbReference type="PANTHER" id="PTHR43481">
    <property type="entry name" value="FRUCTOSE-1-PHOSPHATE PHOSPHATASE"/>
    <property type="match status" value="1"/>
</dbReference>
<dbReference type="SFLD" id="SFLDG01129">
    <property type="entry name" value="C1.5:_HAD__Beta-PGM__Phosphata"/>
    <property type="match status" value="1"/>
</dbReference>
<dbReference type="SFLD" id="SFLDS00003">
    <property type="entry name" value="Haloacid_Dehalogenase"/>
    <property type="match status" value="1"/>
</dbReference>
<proteinExistence type="predicted"/>
<keyword evidence="2" id="KW-1185">Reference proteome</keyword>
<dbReference type="Gene3D" id="1.10.150.240">
    <property type="entry name" value="Putative phosphatase, domain 2"/>
    <property type="match status" value="1"/>
</dbReference>
<organism evidence="1 2">
    <name type="scientific">Enorma phocaeensis</name>
    <dbReference type="NCBI Taxonomy" id="1871019"/>
    <lineage>
        <taxon>Bacteria</taxon>
        <taxon>Bacillati</taxon>
        <taxon>Actinomycetota</taxon>
        <taxon>Coriobacteriia</taxon>
        <taxon>Coriobacteriales</taxon>
        <taxon>Coriobacteriaceae</taxon>
        <taxon>Enorma</taxon>
    </lineage>
</organism>
<gene>
    <name evidence="1" type="ORF">QUW28_08635</name>
</gene>
<dbReference type="SUPFAM" id="SSF56784">
    <property type="entry name" value="HAD-like"/>
    <property type="match status" value="1"/>
</dbReference>
<dbReference type="EMBL" id="JAUDDZ010000013">
    <property type="protein sequence ID" value="MDM8275553.1"/>
    <property type="molecule type" value="Genomic_DNA"/>
</dbReference>
<dbReference type="NCBIfam" id="TIGR01509">
    <property type="entry name" value="HAD-SF-IA-v3"/>
    <property type="match status" value="1"/>
</dbReference>
<accession>A0ABT7VAL9</accession>
<protein>
    <submittedName>
        <fullName evidence="1">HAD family phosphatase</fullName>
    </submittedName>
</protein>
<name>A0ABT7VAL9_9ACTN</name>
<dbReference type="RefSeq" id="WP_289545676.1">
    <property type="nucleotide sequence ID" value="NZ_JAUDDZ010000013.1"/>
</dbReference>
<dbReference type="SFLD" id="SFLDG01135">
    <property type="entry name" value="C1.5.6:_HAD__Beta-PGM__Phospha"/>
    <property type="match status" value="1"/>
</dbReference>
<sequence length="222" mass="24356">MIKAVIFDMDGTLVDSERLSVESWRIMSEQTGIRLSSDTVESFIGRTREGVIDIIADQVGDHGRAEELYGLHRKIENDLADKGLELKPGAREVLDALRDAGTHVGLATSSRLPTVQRNFDRFGLMDRFETVTCGDEVVHGKPDPEMYELAARRAGVGKSECVAVEDSPNGVRSAHAAGLHVFMVPDRIAPTPEIAGMCDGVLESLFDLLPAIERLGWRGERL</sequence>
<dbReference type="PRINTS" id="PR00413">
    <property type="entry name" value="HADHALOGNASE"/>
</dbReference>
<dbReference type="InterPro" id="IPR036412">
    <property type="entry name" value="HAD-like_sf"/>
</dbReference>
<evidence type="ECO:0000313" key="1">
    <source>
        <dbReference type="EMBL" id="MDM8275553.1"/>
    </source>
</evidence>
<dbReference type="Proteomes" id="UP001529421">
    <property type="component" value="Unassembled WGS sequence"/>
</dbReference>
<comment type="caution">
    <text evidence="1">The sequence shown here is derived from an EMBL/GenBank/DDBJ whole genome shotgun (WGS) entry which is preliminary data.</text>
</comment>
<reference evidence="2" key="1">
    <citation type="submission" date="2023-06" db="EMBL/GenBank/DDBJ databases">
        <title>Identification and characterization of horizontal gene transfer across gut microbiota members of farm animals based on homology search.</title>
        <authorList>
            <person name="Zeman M."/>
            <person name="Kubasova T."/>
            <person name="Jahodarova E."/>
            <person name="Nykrynova M."/>
            <person name="Rychlik I."/>
        </authorList>
    </citation>
    <scope>NUCLEOTIDE SEQUENCE [LARGE SCALE GENOMIC DNA]</scope>
    <source>
        <strain evidence="2">154_Feed</strain>
    </source>
</reference>
<dbReference type="CDD" id="cd07505">
    <property type="entry name" value="HAD_BPGM-like"/>
    <property type="match status" value="1"/>
</dbReference>